<comment type="caution">
    <text evidence="7">The sequence shown here is derived from an EMBL/GenBank/DDBJ whole genome shotgun (WGS) entry which is preliminary data.</text>
</comment>
<dbReference type="Proteomes" id="UP000772434">
    <property type="component" value="Unassembled WGS sequence"/>
</dbReference>
<name>A0A9P5TZU5_9AGAR</name>
<keyword evidence="8" id="KW-1185">Reference proteome</keyword>
<keyword evidence="5" id="KW-0067">ATP-binding</keyword>
<evidence type="ECO:0000256" key="5">
    <source>
        <dbReference type="ARBA" id="ARBA00022840"/>
    </source>
</evidence>
<dbReference type="PANTHER" id="PTHR24058">
    <property type="entry name" value="DUAL SPECIFICITY PROTEIN KINASE"/>
    <property type="match status" value="1"/>
</dbReference>
<dbReference type="PROSITE" id="PS50011">
    <property type="entry name" value="PROTEIN_KINASE_DOM"/>
    <property type="match status" value="1"/>
</dbReference>
<evidence type="ECO:0000256" key="4">
    <source>
        <dbReference type="ARBA" id="ARBA00022777"/>
    </source>
</evidence>
<dbReference type="EMBL" id="JADNRY010000187">
    <property type="protein sequence ID" value="KAF9061905.1"/>
    <property type="molecule type" value="Genomic_DNA"/>
</dbReference>
<dbReference type="GO" id="GO:0005524">
    <property type="term" value="F:ATP binding"/>
    <property type="evidence" value="ECO:0007669"/>
    <property type="project" value="UniProtKB-KW"/>
</dbReference>
<dbReference type="Pfam" id="PF00069">
    <property type="entry name" value="Pkinase"/>
    <property type="match status" value="1"/>
</dbReference>
<evidence type="ECO:0000259" key="6">
    <source>
        <dbReference type="PROSITE" id="PS50011"/>
    </source>
</evidence>
<dbReference type="InterPro" id="IPR050494">
    <property type="entry name" value="Ser_Thr_dual-spec_kinase"/>
</dbReference>
<evidence type="ECO:0000256" key="3">
    <source>
        <dbReference type="ARBA" id="ARBA00022741"/>
    </source>
</evidence>
<keyword evidence="1" id="KW-0723">Serine/threonine-protein kinase</keyword>
<organism evidence="7 8">
    <name type="scientific">Rhodocollybia butyracea</name>
    <dbReference type="NCBI Taxonomy" id="206335"/>
    <lineage>
        <taxon>Eukaryota</taxon>
        <taxon>Fungi</taxon>
        <taxon>Dikarya</taxon>
        <taxon>Basidiomycota</taxon>
        <taxon>Agaricomycotina</taxon>
        <taxon>Agaricomycetes</taxon>
        <taxon>Agaricomycetidae</taxon>
        <taxon>Agaricales</taxon>
        <taxon>Marasmiineae</taxon>
        <taxon>Omphalotaceae</taxon>
        <taxon>Rhodocollybia</taxon>
    </lineage>
</organism>
<feature type="domain" description="Protein kinase" evidence="6">
    <location>
        <begin position="1"/>
        <end position="248"/>
    </location>
</feature>
<dbReference type="AlphaFoldDB" id="A0A9P5TZU5"/>
<dbReference type="InterPro" id="IPR000719">
    <property type="entry name" value="Prot_kinase_dom"/>
</dbReference>
<dbReference type="Gene3D" id="1.10.510.10">
    <property type="entry name" value="Transferase(Phosphotransferase) domain 1"/>
    <property type="match status" value="1"/>
</dbReference>
<dbReference type="GO" id="GO:0004674">
    <property type="term" value="F:protein serine/threonine kinase activity"/>
    <property type="evidence" value="ECO:0007669"/>
    <property type="project" value="UniProtKB-KW"/>
</dbReference>
<feature type="non-terminal residue" evidence="7">
    <location>
        <position position="1"/>
    </location>
</feature>
<keyword evidence="2" id="KW-0808">Transferase</keyword>
<proteinExistence type="predicted"/>
<accession>A0A9P5TZU5</accession>
<dbReference type="SUPFAM" id="SSF56112">
    <property type="entry name" value="Protein kinase-like (PK-like)"/>
    <property type="match status" value="1"/>
</dbReference>
<dbReference type="InterPro" id="IPR011009">
    <property type="entry name" value="Kinase-like_dom_sf"/>
</dbReference>
<dbReference type="SMART" id="SM00220">
    <property type="entry name" value="S_TKc"/>
    <property type="match status" value="1"/>
</dbReference>
<evidence type="ECO:0000256" key="1">
    <source>
        <dbReference type="ARBA" id="ARBA00022527"/>
    </source>
</evidence>
<feature type="non-terminal residue" evidence="7">
    <location>
        <position position="248"/>
    </location>
</feature>
<gene>
    <name evidence="7" type="ORF">BDP27DRAFT_1189633</name>
</gene>
<evidence type="ECO:0000313" key="7">
    <source>
        <dbReference type="EMBL" id="KAF9061905.1"/>
    </source>
</evidence>
<keyword evidence="3" id="KW-0547">Nucleotide-binding</keyword>
<dbReference type="OrthoDB" id="5979581at2759"/>
<sequence length="248" mass="27691">SEGLPVPIVKRITRHVLHVLSGLHACGIAHTDPDLKPDNIMIGMSPQLTTKALEHWVAAHPARVYLPLQSLYKMVTSAFKSETLPLPSIDDLAQCTFRLTDVGHSQVVNDQTTDDITPLTLRPPEVILGGQWTESVDMWTLGAVVFTLMTDKPLFSTSVLDHHKHFLREGITAISTSDQEMEVLFWQMAAFTGKRYPPAVLELYPLSWNFFMNDGYDVSGACALIRRCLQINPSARPSAQELLEDSWL</sequence>
<evidence type="ECO:0000313" key="8">
    <source>
        <dbReference type="Proteomes" id="UP000772434"/>
    </source>
</evidence>
<reference evidence="7" key="1">
    <citation type="submission" date="2020-11" db="EMBL/GenBank/DDBJ databases">
        <authorList>
            <consortium name="DOE Joint Genome Institute"/>
            <person name="Ahrendt S."/>
            <person name="Riley R."/>
            <person name="Andreopoulos W."/>
            <person name="Labutti K."/>
            <person name="Pangilinan J."/>
            <person name="Ruiz-Duenas F.J."/>
            <person name="Barrasa J.M."/>
            <person name="Sanchez-Garcia M."/>
            <person name="Camarero S."/>
            <person name="Miyauchi S."/>
            <person name="Serrano A."/>
            <person name="Linde D."/>
            <person name="Babiker R."/>
            <person name="Drula E."/>
            <person name="Ayuso-Fernandez I."/>
            <person name="Pacheco R."/>
            <person name="Padilla G."/>
            <person name="Ferreira P."/>
            <person name="Barriuso J."/>
            <person name="Kellner H."/>
            <person name="Castanera R."/>
            <person name="Alfaro M."/>
            <person name="Ramirez L."/>
            <person name="Pisabarro A.G."/>
            <person name="Kuo A."/>
            <person name="Tritt A."/>
            <person name="Lipzen A."/>
            <person name="He G."/>
            <person name="Yan M."/>
            <person name="Ng V."/>
            <person name="Cullen D."/>
            <person name="Martin F."/>
            <person name="Rosso M.-N."/>
            <person name="Henrissat B."/>
            <person name="Hibbett D."/>
            <person name="Martinez A.T."/>
            <person name="Grigoriev I.V."/>
        </authorList>
    </citation>
    <scope>NUCLEOTIDE SEQUENCE</scope>
    <source>
        <strain evidence="7">AH 40177</strain>
    </source>
</reference>
<keyword evidence="4 7" id="KW-0418">Kinase</keyword>
<protein>
    <submittedName>
        <fullName evidence="7">Kinase-like domain-containing protein</fullName>
    </submittedName>
</protein>
<evidence type="ECO:0000256" key="2">
    <source>
        <dbReference type="ARBA" id="ARBA00022679"/>
    </source>
</evidence>